<evidence type="ECO:0000313" key="2">
    <source>
        <dbReference type="EMBL" id="MBL0683189.1"/>
    </source>
</evidence>
<dbReference type="CDD" id="cd03820">
    <property type="entry name" value="GT4_AmsD-like"/>
    <property type="match status" value="1"/>
</dbReference>
<comment type="caution">
    <text evidence="2">The sequence shown here is derived from an EMBL/GenBank/DDBJ whole genome shotgun (WGS) entry which is preliminary data.</text>
</comment>
<reference evidence="2" key="1">
    <citation type="submission" date="2021-01" db="EMBL/GenBank/DDBJ databases">
        <authorList>
            <person name="Zhong Y.L."/>
        </authorList>
    </citation>
    <scope>NUCLEOTIDE SEQUENCE</scope>
    <source>
        <strain evidence="2">KCTC 23302</strain>
    </source>
</reference>
<sequence length="369" mass="41772">MDSKKILYITNNISGSGGLERVLSIKASYLADILDYEVHIMTLNQGDDPFFYNFSPKIKHHDIAVVRNPIQYIKAYRKGIRRVAKQVNPDIICVCDDGIKGFFVPKILKTSCPVIYERHVSKLIADEVWKPSLKKKIITATKYMLMNYGAKSFDAFVVLTNGNLQEWDLKNIKVISNPLSFFPKEIAALENKKIIAVGKQCGQKGYDRLLLSWKEVVKKHPDWSIEIYGASNPDHDFEKLSRELDVDDSVRFCAPVKNIKDKFLESSIHVLASRFEGFGMVIIEAMSCGVPSVSYDCPHGPSDIISHQEDGVLVNNGDIEAFSEALINLIEDKEKRIAMGVAAKENVKRYLPENIVPQWDELFKSLIED</sequence>
<gene>
    <name evidence="2" type="ORF">JJQ60_06655</name>
</gene>
<dbReference type="GO" id="GO:0016757">
    <property type="term" value="F:glycosyltransferase activity"/>
    <property type="evidence" value="ECO:0007669"/>
    <property type="project" value="InterPro"/>
</dbReference>
<evidence type="ECO:0000259" key="1">
    <source>
        <dbReference type="Pfam" id="PF00534"/>
    </source>
</evidence>
<dbReference type="Pfam" id="PF00534">
    <property type="entry name" value="Glycos_transf_1"/>
    <property type="match status" value="1"/>
</dbReference>
<dbReference type="EMBL" id="JAERQJ010000002">
    <property type="protein sequence ID" value="MBL0683189.1"/>
    <property type="molecule type" value="Genomic_DNA"/>
</dbReference>
<name>A0A936ZP55_9FLAO</name>
<feature type="domain" description="Glycosyl transferase family 1" evidence="1">
    <location>
        <begin position="187"/>
        <end position="345"/>
    </location>
</feature>
<dbReference type="PANTHER" id="PTHR12526">
    <property type="entry name" value="GLYCOSYLTRANSFERASE"/>
    <property type="match status" value="1"/>
</dbReference>
<dbReference type="RefSeq" id="WP_201917938.1">
    <property type="nucleotide sequence ID" value="NZ_BAABAX010000023.1"/>
</dbReference>
<dbReference type="AlphaFoldDB" id="A0A936ZP55"/>
<keyword evidence="3" id="KW-1185">Reference proteome</keyword>
<accession>A0A936ZP55</accession>
<dbReference type="Proteomes" id="UP000651057">
    <property type="component" value="Unassembled WGS sequence"/>
</dbReference>
<dbReference type="Gene3D" id="3.40.50.2000">
    <property type="entry name" value="Glycogen Phosphorylase B"/>
    <property type="match status" value="2"/>
</dbReference>
<dbReference type="PANTHER" id="PTHR12526:SF630">
    <property type="entry name" value="GLYCOSYLTRANSFERASE"/>
    <property type="match status" value="1"/>
</dbReference>
<proteinExistence type="predicted"/>
<organism evidence="2 3">
    <name type="scientific">Aquimarina mytili</name>
    <dbReference type="NCBI Taxonomy" id="874423"/>
    <lineage>
        <taxon>Bacteria</taxon>
        <taxon>Pseudomonadati</taxon>
        <taxon>Bacteroidota</taxon>
        <taxon>Flavobacteriia</taxon>
        <taxon>Flavobacteriales</taxon>
        <taxon>Flavobacteriaceae</taxon>
        <taxon>Aquimarina</taxon>
    </lineage>
</organism>
<protein>
    <submittedName>
        <fullName evidence="2">Glycosyltransferase family 4 protein</fullName>
    </submittedName>
</protein>
<evidence type="ECO:0000313" key="3">
    <source>
        <dbReference type="Proteomes" id="UP000651057"/>
    </source>
</evidence>
<dbReference type="InterPro" id="IPR001296">
    <property type="entry name" value="Glyco_trans_1"/>
</dbReference>
<dbReference type="SUPFAM" id="SSF53756">
    <property type="entry name" value="UDP-Glycosyltransferase/glycogen phosphorylase"/>
    <property type="match status" value="1"/>
</dbReference>